<organism evidence="1 2">
    <name type="scientific">Paraburkholderia unamae</name>
    <dbReference type="NCBI Taxonomy" id="219649"/>
    <lineage>
        <taxon>Bacteria</taxon>
        <taxon>Pseudomonadati</taxon>
        <taxon>Pseudomonadota</taxon>
        <taxon>Betaproteobacteria</taxon>
        <taxon>Burkholderiales</taxon>
        <taxon>Burkholderiaceae</taxon>
        <taxon>Paraburkholderia</taxon>
    </lineage>
</organism>
<dbReference type="Proteomes" id="UP001392318">
    <property type="component" value="Unassembled WGS sequence"/>
</dbReference>
<sequence length="501" mass="53669">MTTPLLCERSLTKIAATVRQPGYDRQRVRPGIVHLGLGAFHRAHQALYTETLLERGDTRWGTVGVSLREPRVPQALAAQDHLYSVTERSGETTACRVVGALRGALYAPEAMDRVLGTIADPGVAIVSLTVTEKGYSLAPAGAELDAGDPGIRHDLMTPDAPRTTLGVLAAGIRSRSAGAPLTVVCCDNMQANGDTLRKLLIQYAEQFDPALARRIGETIAFPNTMVDRIVPAATPASLDAAAAQLGLRDEAAIVCEPFTQWVIEDRFSGPRPAWEDAGALLTRDVHPYEAMKLRLLNGSHSAIAYVGQLRGRETVSDAMNDPAMAAFVRALMTEDLLATVTVPPGFDVHAYCQDLLARFANPTLAHRTSQIATDGTQKVPVRWLPALRESLVRGVERPHLERALAAWLHYLATERSDAGTSLVVSDPGAPALAAKLRGASTALDTVQAALSHTSVFGATPWPQAFAERLAGHLQALRRRGTNALLTCPAPAPISIRTGDRT</sequence>
<keyword evidence="1" id="KW-0560">Oxidoreductase</keyword>
<name>A0ACC6RED5_9BURK</name>
<dbReference type="EMBL" id="JAYMRU010000004">
    <property type="protein sequence ID" value="MEM5399964.1"/>
    <property type="molecule type" value="Genomic_DNA"/>
</dbReference>
<gene>
    <name evidence="1" type="ORF">VSR83_07665</name>
</gene>
<dbReference type="EC" id="1.1.1.-" evidence="1"/>
<protein>
    <submittedName>
        <fullName evidence="1">Mannitol dehydrogenase family protein</fullName>
        <ecNumber evidence="1">1.1.1.-</ecNumber>
    </submittedName>
</protein>
<accession>A0ACC6RED5</accession>
<evidence type="ECO:0000313" key="2">
    <source>
        <dbReference type="Proteomes" id="UP001392318"/>
    </source>
</evidence>
<comment type="caution">
    <text evidence="1">The sequence shown here is derived from an EMBL/GenBank/DDBJ whole genome shotgun (WGS) entry which is preliminary data.</text>
</comment>
<proteinExistence type="predicted"/>
<evidence type="ECO:0000313" key="1">
    <source>
        <dbReference type="EMBL" id="MEM5399964.1"/>
    </source>
</evidence>
<reference evidence="1" key="1">
    <citation type="submission" date="2024-01" db="EMBL/GenBank/DDBJ databases">
        <title>The diversity of rhizobia nodulating Mimosa spp. in eleven states of Brazil covering several biomes is determined by host plant, location, and edaphic factors.</title>
        <authorList>
            <person name="Rouws L."/>
            <person name="Barauna A."/>
            <person name="Beukes C."/>
            <person name="De Faria S.M."/>
            <person name="Gross E."/>
            <person name="Dos Reis Junior F.B."/>
            <person name="Simon M."/>
            <person name="Maluk M."/>
            <person name="Odee D.W."/>
            <person name="Kenicer G."/>
            <person name="Young J.P.W."/>
            <person name="Reis V.M."/>
            <person name="Zilli J."/>
            <person name="James E.K."/>
        </authorList>
    </citation>
    <scope>NUCLEOTIDE SEQUENCE</scope>
    <source>
        <strain evidence="1">JPY452</strain>
    </source>
</reference>
<keyword evidence="2" id="KW-1185">Reference proteome</keyword>